<dbReference type="SUPFAM" id="SSF52058">
    <property type="entry name" value="L domain-like"/>
    <property type="match status" value="2"/>
</dbReference>
<evidence type="ECO:0000256" key="2">
    <source>
        <dbReference type="ARBA" id="ARBA00022737"/>
    </source>
</evidence>
<keyword evidence="4" id="KW-1185">Reference proteome</keyword>
<name>A0A182M199_9DIPT</name>
<keyword evidence="2" id="KW-0677">Repeat</keyword>
<evidence type="ECO:0000313" key="3">
    <source>
        <dbReference type="EnsemblMetazoa" id="ACUA007016-PA"/>
    </source>
</evidence>
<dbReference type="InterPro" id="IPR003591">
    <property type="entry name" value="Leu-rich_rpt_typical-subtyp"/>
</dbReference>
<dbReference type="PROSITE" id="PS51450">
    <property type="entry name" value="LRR"/>
    <property type="match status" value="2"/>
</dbReference>
<accession>A0A182M199</accession>
<reference evidence="3" key="2">
    <citation type="submission" date="2020-05" db="UniProtKB">
        <authorList>
            <consortium name="EnsemblMetazoa"/>
        </authorList>
    </citation>
    <scope>IDENTIFICATION</scope>
    <source>
        <strain evidence="3">A-37</strain>
    </source>
</reference>
<dbReference type="Gene3D" id="3.80.10.10">
    <property type="entry name" value="Ribonuclease Inhibitor"/>
    <property type="match status" value="4"/>
</dbReference>
<proteinExistence type="predicted"/>
<dbReference type="VEuPathDB" id="VectorBase:ACUA007016"/>
<dbReference type="GO" id="GO:0005615">
    <property type="term" value="C:extracellular space"/>
    <property type="evidence" value="ECO:0007669"/>
    <property type="project" value="TreeGrafter"/>
</dbReference>
<evidence type="ECO:0000256" key="1">
    <source>
        <dbReference type="ARBA" id="ARBA00022614"/>
    </source>
</evidence>
<evidence type="ECO:0000313" key="4">
    <source>
        <dbReference type="Proteomes" id="UP000075883"/>
    </source>
</evidence>
<dbReference type="SMART" id="SM00369">
    <property type="entry name" value="LRR_TYP"/>
    <property type="match status" value="11"/>
</dbReference>
<protein>
    <recommendedName>
        <fullName evidence="5">Leucine rich immune protein (Coil-less)</fullName>
    </recommendedName>
</protein>
<dbReference type="EnsemblMetazoa" id="ACUA007016-RA">
    <property type="protein sequence ID" value="ACUA007016-PA"/>
    <property type="gene ID" value="ACUA007016"/>
</dbReference>
<reference evidence="4" key="1">
    <citation type="submission" date="2013-09" db="EMBL/GenBank/DDBJ databases">
        <title>The Genome Sequence of Anopheles culicifacies species A.</title>
        <authorList>
            <consortium name="The Broad Institute Genomics Platform"/>
            <person name="Neafsey D.E."/>
            <person name="Besansky N."/>
            <person name="Howell P."/>
            <person name="Walton C."/>
            <person name="Young S.K."/>
            <person name="Zeng Q."/>
            <person name="Gargeya S."/>
            <person name="Fitzgerald M."/>
            <person name="Haas B."/>
            <person name="Abouelleil A."/>
            <person name="Allen A.W."/>
            <person name="Alvarado L."/>
            <person name="Arachchi H.M."/>
            <person name="Berlin A.M."/>
            <person name="Chapman S.B."/>
            <person name="Gainer-Dewar J."/>
            <person name="Goldberg J."/>
            <person name="Griggs A."/>
            <person name="Gujja S."/>
            <person name="Hansen M."/>
            <person name="Howarth C."/>
            <person name="Imamovic A."/>
            <person name="Ireland A."/>
            <person name="Larimer J."/>
            <person name="McCowan C."/>
            <person name="Murphy C."/>
            <person name="Pearson M."/>
            <person name="Poon T.W."/>
            <person name="Priest M."/>
            <person name="Roberts A."/>
            <person name="Saif S."/>
            <person name="Shea T."/>
            <person name="Sisk P."/>
            <person name="Sykes S."/>
            <person name="Wortman J."/>
            <person name="Nusbaum C."/>
            <person name="Birren B."/>
        </authorList>
    </citation>
    <scope>NUCLEOTIDE SEQUENCE [LARGE SCALE GENOMIC DNA]</scope>
    <source>
        <strain evidence="4">A-37</strain>
    </source>
</reference>
<dbReference type="STRING" id="139723.A0A182M199"/>
<evidence type="ECO:0008006" key="5">
    <source>
        <dbReference type="Google" id="ProtNLM"/>
    </source>
</evidence>
<dbReference type="InterPro" id="IPR050333">
    <property type="entry name" value="SLRP"/>
</dbReference>
<dbReference type="PANTHER" id="PTHR45712:SF22">
    <property type="entry name" value="INSULIN-LIKE GROWTH FACTOR-BINDING PROTEIN COMPLEX ACID LABILE SUBUNIT"/>
    <property type="match status" value="1"/>
</dbReference>
<sequence length="887" mass="100038">MHVVFTTGKRIPWTVMKIFGLSPCGMLWLVVDLMQCSVSSAGDGLKCRERIPNACTLRLVRVSNESWIDQLATATANYTTKLTIIRRCVLFNRISVQKVLEATSLLFNQTTLQQYHEQDLTITNRMASESLELLSAPLLTHLAFVPNRHLSSLYIVNSAVRRIPESITNLYNLRFLGIDKGYIRVLDLGLLCSLRKLKTLQLSKNHISLLLPATKSTCASALQDLYLEENHLTTLDMALLAPFVSVERLFLQHNLMKALLCSKATDFPLLQLLVLGPGNNLSWIELDQLRLSASFTLTLPDNQIKQLPSLNHSNIPRLARVYLDGNQLATVDLAQFQKHQQIDSFHFSRNQLHSVACRQNVHLPLLDTMELSTNKLEYISLENCSFPNLHYLALGNNRIQRVPAEIYVSDVSPACVLNIQNNPIRCSSLRQHVKLLTTPSFYPKLLVTTAGKCADMNYNGRIPMSNLCDSRKMCRIAELDLTDTPDGLNALERAPSTSYTSIQIQRLIMGSTTIATLLVNASSLTSNLYFKKYHEKILFLPSALTLEMLTLEEARNLQTITIQTNRHLKQLDITDCALSMIPASIRNLISLKELRIKVCALRTLNLGLLASLKNLETVQLVANNITSIYPPQIATVWSIRTIDLSFNALRQVDMAAFRSLKRMNTLNLANNRLSTIDYPPSGVVTLPALTILYLTRNMIERISFVQLNASNLEYLELTSNRLPIVPEQIDKFAKLIHLSLGRNGLESFDFSILERHTNLQNLELYSNRIRSIDVPKEIELPNLNLLSLSNNQLQSIALEQLTAPRLSFLDLSNNRLTVIPDVFAKNAKLLQSVNVIGNPLTCGTYERFRKFIRLKIILPKWVSPKGELCSTGKYFVLSTTQRVCCMT</sequence>
<dbReference type="EMBL" id="AXCM01004966">
    <property type="status" value="NOT_ANNOTATED_CDS"/>
    <property type="molecule type" value="Genomic_DNA"/>
</dbReference>
<dbReference type="InterPro" id="IPR032675">
    <property type="entry name" value="LRR_dom_sf"/>
</dbReference>
<dbReference type="Proteomes" id="UP000075883">
    <property type="component" value="Unassembled WGS sequence"/>
</dbReference>
<dbReference type="Pfam" id="PF13855">
    <property type="entry name" value="LRR_8"/>
    <property type="match status" value="2"/>
</dbReference>
<dbReference type="PANTHER" id="PTHR45712">
    <property type="entry name" value="AGAP008170-PA"/>
    <property type="match status" value="1"/>
</dbReference>
<dbReference type="AlphaFoldDB" id="A0A182M199"/>
<dbReference type="InterPro" id="IPR001611">
    <property type="entry name" value="Leu-rich_rpt"/>
</dbReference>
<organism evidence="3 4">
    <name type="scientific">Anopheles culicifacies</name>
    <dbReference type="NCBI Taxonomy" id="139723"/>
    <lineage>
        <taxon>Eukaryota</taxon>
        <taxon>Metazoa</taxon>
        <taxon>Ecdysozoa</taxon>
        <taxon>Arthropoda</taxon>
        <taxon>Hexapoda</taxon>
        <taxon>Insecta</taxon>
        <taxon>Pterygota</taxon>
        <taxon>Neoptera</taxon>
        <taxon>Endopterygota</taxon>
        <taxon>Diptera</taxon>
        <taxon>Nematocera</taxon>
        <taxon>Culicoidea</taxon>
        <taxon>Culicidae</taxon>
        <taxon>Anophelinae</taxon>
        <taxon>Anopheles</taxon>
        <taxon>culicifacies species complex</taxon>
    </lineage>
</organism>
<keyword evidence="1" id="KW-0433">Leucine-rich repeat</keyword>